<dbReference type="PANTHER" id="PTHR11132">
    <property type="entry name" value="SOLUTE CARRIER FAMILY 35"/>
    <property type="match status" value="1"/>
</dbReference>
<dbReference type="SUPFAM" id="SSF103481">
    <property type="entry name" value="Multidrug resistance efflux transporter EmrE"/>
    <property type="match status" value="1"/>
</dbReference>
<dbReference type="InterPro" id="IPR037185">
    <property type="entry name" value="EmrE-like"/>
</dbReference>
<feature type="transmembrane region" description="Helical" evidence="6">
    <location>
        <begin position="185"/>
        <end position="204"/>
    </location>
</feature>
<dbReference type="GO" id="GO:0016020">
    <property type="term" value="C:membrane"/>
    <property type="evidence" value="ECO:0007669"/>
    <property type="project" value="UniProtKB-SubCell"/>
</dbReference>
<evidence type="ECO:0000256" key="4">
    <source>
        <dbReference type="ARBA" id="ARBA00023136"/>
    </source>
</evidence>
<feature type="transmembrane region" description="Helical" evidence="6">
    <location>
        <begin position="273"/>
        <end position="296"/>
    </location>
</feature>
<dbReference type="Pfam" id="PF03151">
    <property type="entry name" value="TPT"/>
    <property type="match status" value="1"/>
</dbReference>
<organism evidence="8 9">
    <name type="scientific">Angomonas deanei</name>
    <dbReference type="NCBI Taxonomy" id="59799"/>
    <lineage>
        <taxon>Eukaryota</taxon>
        <taxon>Discoba</taxon>
        <taxon>Euglenozoa</taxon>
        <taxon>Kinetoplastea</taxon>
        <taxon>Metakinetoplastina</taxon>
        <taxon>Trypanosomatida</taxon>
        <taxon>Trypanosomatidae</taxon>
        <taxon>Strigomonadinae</taxon>
        <taxon>Angomonas</taxon>
    </lineage>
</organism>
<dbReference type="InterPro" id="IPR004853">
    <property type="entry name" value="Sugar_P_trans_dom"/>
</dbReference>
<dbReference type="InterPro" id="IPR050186">
    <property type="entry name" value="TPT_transporter"/>
</dbReference>
<dbReference type="OrthoDB" id="417037at2759"/>
<keyword evidence="2 6" id="KW-0812">Transmembrane</keyword>
<gene>
    <name evidence="8" type="ORF">ADEAN_000674600</name>
</gene>
<dbReference type="EMBL" id="LR877157">
    <property type="protein sequence ID" value="CAD2219244.1"/>
    <property type="molecule type" value="Genomic_DNA"/>
</dbReference>
<evidence type="ECO:0000256" key="2">
    <source>
        <dbReference type="ARBA" id="ARBA00022692"/>
    </source>
</evidence>
<keyword evidence="9" id="KW-1185">Reference proteome</keyword>
<dbReference type="AlphaFoldDB" id="A0A7G2CK29"/>
<proteinExistence type="predicted"/>
<evidence type="ECO:0000313" key="8">
    <source>
        <dbReference type="EMBL" id="CAD2219244.1"/>
    </source>
</evidence>
<feature type="transmembrane region" description="Helical" evidence="6">
    <location>
        <begin position="7"/>
        <end position="25"/>
    </location>
</feature>
<feature type="transmembrane region" description="Helical" evidence="6">
    <location>
        <begin position="246"/>
        <end position="267"/>
    </location>
</feature>
<evidence type="ECO:0000256" key="5">
    <source>
        <dbReference type="SAM" id="MobiDB-lite"/>
    </source>
</evidence>
<dbReference type="Proteomes" id="UP000515908">
    <property type="component" value="Chromosome 13"/>
</dbReference>
<evidence type="ECO:0000256" key="6">
    <source>
        <dbReference type="SAM" id="Phobius"/>
    </source>
</evidence>
<feature type="transmembrane region" description="Helical" evidence="6">
    <location>
        <begin position="90"/>
        <end position="113"/>
    </location>
</feature>
<comment type="subcellular location">
    <subcellularLocation>
        <location evidence="1">Membrane</location>
        <topology evidence="1">Multi-pass membrane protein</topology>
    </subcellularLocation>
</comment>
<reference evidence="8 9" key="1">
    <citation type="submission" date="2020-08" db="EMBL/GenBank/DDBJ databases">
        <authorList>
            <person name="Newling K."/>
            <person name="Davey J."/>
            <person name="Forrester S."/>
        </authorList>
    </citation>
    <scope>NUCLEOTIDE SEQUENCE [LARGE SCALE GENOMIC DNA]</scope>
    <source>
        <strain evidence="9">Crithidia deanei Carvalho (ATCC PRA-265)</strain>
    </source>
</reference>
<evidence type="ECO:0000313" key="9">
    <source>
        <dbReference type="Proteomes" id="UP000515908"/>
    </source>
</evidence>
<feature type="region of interest" description="Disordered" evidence="5">
    <location>
        <begin position="301"/>
        <end position="328"/>
    </location>
</feature>
<feature type="transmembrane region" description="Helical" evidence="6">
    <location>
        <begin position="120"/>
        <end position="138"/>
    </location>
</feature>
<feature type="transmembrane region" description="Helical" evidence="6">
    <location>
        <begin position="65"/>
        <end position="84"/>
    </location>
</feature>
<evidence type="ECO:0000256" key="1">
    <source>
        <dbReference type="ARBA" id="ARBA00004141"/>
    </source>
</evidence>
<accession>A0A7G2CK29</accession>
<feature type="domain" description="Sugar phosphate transporter" evidence="7">
    <location>
        <begin position="8"/>
        <end position="290"/>
    </location>
</feature>
<feature type="transmembrane region" description="Helical" evidence="6">
    <location>
        <begin position="216"/>
        <end position="239"/>
    </location>
</feature>
<protein>
    <submittedName>
        <fullName evidence="8">Triose-phosphate Transporter family/EamA-like transporter family, putative</fullName>
    </submittedName>
</protein>
<feature type="transmembrane region" description="Helical" evidence="6">
    <location>
        <begin position="31"/>
        <end position="53"/>
    </location>
</feature>
<keyword evidence="4 6" id="KW-0472">Membrane</keyword>
<evidence type="ECO:0000259" key="7">
    <source>
        <dbReference type="Pfam" id="PF03151"/>
    </source>
</evidence>
<keyword evidence="3 6" id="KW-1133">Transmembrane helix</keyword>
<evidence type="ECO:0000256" key="3">
    <source>
        <dbReference type="ARBA" id="ARBA00022989"/>
    </source>
</evidence>
<sequence length="328" mass="36353">MGAADELIYAVWLFTVSSVGMMLGNKLAVTALPLSSTLVCLQSVGTLVLLGCFCRKEIKGVNMRVIKSWVPIAAIFTFMLYTSLKSFSYVNVSTVIILRNVGSIVTSVVEYFVLGERVNLEIILSEFVILFGAFLYGYKNANFNLIGGLWVFLNLVGQVAYGITLKHYMTRTVEFSAMSKYTMSLLNNALAIPFLTVLILANEISQVGTAISKVTFSGWFWIAFTCFLGFLISTSGFGLQKLVSATTFIVVNNLVKFFNIILGVIFLKDKMAYVDGAGCVIALAGGAWYSFALYNFKKKNEERDKDKDKQVDEHSEIIKIEEEQEGKV</sequence>
<feature type="transmembrane region" description="Helical" evidence="6">
    <location>
        <begin position="144"/>
        <end position="164"/>
    </location>
</feature>
<dbReference type="VEuPathDB" id="TriTrypDB:ADEAN_000674600"/>
<name>A0A7G2CK29_9TRYP</name>